<keyword evidence="5" id="KW-1185">Reference proteome</keyword>
<dbReference type="OrthoDB" id="2758521at2759"/>
<keyword evidence="2" id="KW-1133">Transmembrane helix</keyword>
<dbReference type="STRING" id="703135.A0A2A9NTR6"/>
<dbReference type="EMBL" id="KZ301985">
    <property type="protein sequence ID" value="PFH51667.1"/>
    <property type="molecule type" value="Genomic_DNA"/>
</dbReference>
<reference evidence="4 5" key="1">
    <citation type="submission" date="2014-02" db="EMBL/GenBank/DDBJ databases">
        <title>Transposable element dynamics among asymbiotic and ectomycorrhizal Amanita fungi.</title>
        <authorList>
            <consortium name="DOE Joint Genome Institute"/>
            <person name="Hess J."/>
            <person name="Skrede I."/>
            <person name="Wolfe B."/>
            <person name="LaButti K."/>
            <person name="Ohm R.A."/>
            <person name="Grigoriev I.V."/>
            <person name="Pringle A."/>
        </authorList>
    </citation>
    <scope>NUCLEOTIDE SEQUENCE [LARGE SCALE GENOMIC DNA]</scope>
    <source>
        <strain evidence="4 5">SKay4041</strain>
    </source>
</reference>
<dbReference type="Gene3D" id="2.60.120.260">
    <property type="entry name" value="Galactose-binding domain-like"/>
    <property type="match status" value="1"/>
</dbReference>
<feature type="region of interest" description="Disordered" evidence="1">
    <location>
        <begin position="206"/>
        <end position="268"/>
    </location>
</feature>
<feature type="chain" id="PRO_5012766946" description="Mid2 domain-containing protein" evidence="3">
    <location>
        <begin position="23"/>
        <end position="485"/>
    </location>
</feature>
<evidence type="ECO:0000256" key="2">
    <source>
        <dbReference type="SAM" id="Phobius"/>
    </source>
</evidence>
<gene>
    <name evidence="4" type="ORF">AMATHDRAFT_2774</name>
</gene>
<proteinExistence type="predicted"/>
<keyword evidence="3" id="KW-0732">Signal</keyword>
<protein>
    <recommendedName>
        <fullName evidence="6">Mid2 domain-containing protein</fullName>
    </recommendedName>
</protein>
<feature type="signal peptide" evidence="3">
    <location>
        <begin position="1"/>
        <end position="22"/>
    </location>
</feature>
<keyword evidence="2" id="KW-0472">Membrane</keyword>
<accession>A0A2A9NTR6</accession>
<evidence type="ECO:0000313" key="5">
    <source>
        <dbReference type="Proteomes" id="UP000242287"/>
    </source>
</evidence>
<feature type="compositionally biased region" description="Low complexity" evidence="1">
    <location>
        <begin position="210"/>
        <end position="225"/>
    </location>
</feature>
<evidence type="ECO:0000313" key="4">
    <source>
        <dbReference type="EMBL" id="PFH51667.1"/>
    </source>
</evidence>
<feature type="compositionally biased region" description="Polar residues" evidence="1">
    <location>
        <begin position="229"/>
        <end position="257"/>
    </location>
</feature>
<sequence>MWPFLPLQTCAILSLLVLPTRSELVNRTIDDWFGDKITGFKPEFRPPSAWCYNNQLRTNCPLDELDKLDPNLVFSSTWTMYTSALLSPQDASITLSFKGVAIYVFFILTPALHTQCRFELDGKPFPKPITSYSSTKLEHRALVFAHAGLENMDHKLVIVPEGSSMIIFDYVMYTSSSQSHGHSEPTITSSRTISAINPKISVSDSPAGLGSISVSPESGTSTSSPMVIITSTGSGHGQASTPPPADTTSGHPSTTIQRLPPSSDSLPDSNNRQHIGLITGVVIGPVIISLVAVIAFLLYKKRRARVTVSPLIEHGSRAMEGSGPTFESRLSMLRNRMQRAPPFYHTLSPYGSTEMISTISRPSEIVQSPTFVPPLPRTKPVMSLGNPSFEGVRTIGANTSTSTLNILRELTVQPCGCSSRIPVETQIPIQSEMENLQCEEFREELRTLRKLVEQMQTQTQQQPDWTERHSGASSPPTYASAPLYS</sequence>
<keyword evidence="2" id="KW-0812">Transmembrane</keyword>
<name>A0A2A9NTR6_9AGAR</name>
<feature type="region of interest" description="Disordered" evidence="1">
    <location>
        <begin position="454"/>
        <end position="485"/>
    </location>
</feature>
<organism evidence="4 5">
    <name type="scientific">Amanita thiersii Skay4041</name>
    <dbReference type="NCBI Taxonomy" id="703135"/>
    <lineage>
        <taxon>Eukaryota</taxon>
        <taxon>Fungi</taxon>
        <taxon>Dikarya</taxon>
        <taxon>Basidiomycota</taxon>
        <taxon>Agaricomycotina</taxon>
        <taxon>Agaricomycetes</taxon>
        <taxon>Agaricomycetidae</taxon>
        <taxon>Agaricales</taxon>
        <taxon>Pluteineae</taxon>
        <taxon>Amanitaceae</taxon>
        <taxon>Amanita</taxon>
    </lineage>
</organism>
<dbReference type="AlphaFoldDB" id="A0A2A9NTR6"/>
<dbReference type="Proteomes" id="UP000242287">
    <property type="component" value="Unassembled WGS sequence"/>
</dbReference>
<feature type="compositionally biased region" description="Low complexity" evidence="1">
    <location>
        <begin position="259"/>
        <end position="268"/>
    </location>
</feature>
<feature type="transmembrane region" description="Helical" evidence="2">
    <location>
        <begin position="275"/>
        <end position="299"/>
    </location>
</feature>
<evidence type="ECO:0000256" key="1">
    <source>
        <dbReference type="SAM" id="MobiDB-lite"/>
    </source>
</evidence>
<evidence type="ECO:0000256" key="3">
    <source>
        <dbReference type="SAM" id="SignalP"/>
    </source>
</evidence>
<evidence type="ECO:0008006" key="6">
    <source>
        <dbReference type="Google" id="ProtNLM"/>
    </source>
</evidence>